<dbReference type="Proteomes" id="UP000257109">
    <property type="component" value="Unassembled WGS sequence"/>
</dbReference>
<protein>
    <recommendedName>
        <fullName evidence="3">Reverse transcriptase Ty1/copia-type domain-containing protein</fullName>
    </recommendedName>
</protein>
<organism evidence="1 2">
    <name type="scientific">Mucuna pruriens</name>
    <name type="common">Velvet bean</name>
    <name type="synonym">Dolichos pruriens</name>
    <dbReference type="NCBI Taxonomy" id="157652"/>
    <lineage>
        <taxon>Eukaryota</taxon>
        <taxon>Viridiplantae</taxon>
        <taxon>Streptophyta</taxon>
        <taxon>Embryophyta</taxon>
        <taxon>Tracheophyta</taxon>
        <taxon>Spermatophyta</taxon>
        <taxon>Magnoliopsida</taxon>
        <taxon>eudicotyledons</taxon>
        <taxon>Gunneridae</taxon>
        <taxon>Pentapetalae</taxon>
        <taxon>rosids</taxon>
        <taxon>fabids</taxon>
        <taxon>Fabales</taxon>
        <taxon>Fabaceae</taxon>
        <taxon>Papilionoideae</taxon>
        <taxon>50 kb inversion clade</taxon>
        <taxon>NPAAA clade</taxon>
        <taxon>indigoferoid/millettioid clade</taxon>
        <taxon>Phaseoleae</taxon>
        <taxon>Mucuna</taxon>
    </lineage>
</organism>
<name>A0A371HIQ5_MUCPR</name>
<dbReference type="AlphaFoldDB" id="A0A371HIQ5"/>
<accession>A0A371HIQ5</accession>
<keyword evidence="2" id="KW-1185">Reference proteome</keyword>
<dbReference type="OrthoDB" id="1458740at2759"/>
<gene>
    <name evidence="1" type="ORF">CR513_13847</name>
</gene>
<feature type="non-terminal residue" evidence="1">
    <location>
        <position position="1"/>
    </location>
</feature>
<evidence type="ECO:0000313" key="1">
    <source>
        <dbReference type="EMBL" id="RDY02668.1"/>
    </source>
</evidence>
<comment type="caution">
    <text evidence="1">The sequence shown here is derived from an EMBL/GenBank/DDBJ whole genome shotgun (WGS) entry which is preliminary data.</text>
</comment>
<evidence type="ECO:0008006" key="3">
    <source>
        <dbReference type="Google" id="ProtNLM"/>
    </source>
</evidence>
<reference evidence="1" key="1">
    <citation type="submission" date="2018-05" db="EMBL/GenBank/DDBJ databases">
        <title>Draft genome of Mucuna pruriens seed.</title>
        <authorList>
            <person name="Nnadi N.E."/>
            <person name="Vos R."/>
            <person name="Hasami M.H."/>
            <person name="Devisetty U.K."/>
            <person name="Aguiy J.C."/>
        </authorList>
    </citation>
    <scope>NUCLEOTIDE SEQUENCE [LARGE SCALE GENOMIC DNA]</scope>
    <source>
        <strain evidence="1">JCA_2017</strain>
    </source>
</reference>
<evidence type="ECO:0000313" key="2">
    <source>
        <dbReference type="Proteomes" id="UP000257109"/>
    </source>
</evidence>
<proteinExistence type="predicted"/>
<sequence>MSSKRLSLKHFRVWGCKEVRPYNPLIKKLDLKIVSGFFIGYCIGSRGSKFYCPSHTTRSVVIPTPLVPSFEEEVLVFLHNEVVEPINDTEIRQQEVVNDEHNQVEDFIPPRRLERISKPTGFTKFRDYFIYLQEHEISLSGDSDPNSFQEACKTIRCKWVFKTKRDAKGKIEIYKTRLVAKRYD</sequence>
<dbReference type="EMBL" id="QJKJ01002483">
    <property type="protein sequence ID" value="RDY02668.1"/>
    <property type="molecule type" value="Genomic_DNA"/>
</dbReference>